<name>A0A0G0FLN6_9BACT</name>
<dbReference type="InterPro" id="IPR003812">
    <property type="entry name" value="Fido"/>
</dbReference>
<dbReference type="InterPro" id="IPR036597">
    <property type="entry name" value="Fido-like_dom_sf"/>
</dbReference>
<gene>
    <name evidence="2" type="ORF">US31_C0002G0047</name>
</gene>
<proteinExistence type="predicted"/>
<dbReference type="Pfam" id="PF02661">
    <property type="entry name" value="Fic"/>
    <property type="match status" value="1"/>
</dbReference>
<dbReference type="Gene3D" id="1.20.120.1870">
    <property type="entry name" value="Fic/DOC protein, Fido domain"/>
    <property type="match status" value="1"/>
</dbReference>
<dbReference type="SUPFAM" id="SSF140931">
    <property type="entry name" value="Fic-like"/>
    <property type="match status" value="1"/>
</dbReference>
<organism evidence="2 3">
    <name type="scientific">Berkelbacteria bacterium GW2011_GWA1_36_9</name>
    <dbReference type="NCBI Taxonomy" id="1618331"/>
    <lineage>
        <taxon>Bacteria</taxon>
        <taxon>Candidatus Berkelbacteria</taxon>
    </lineage>
</organism>
<reference evidence="2 3" key="1">
    <citation type="journal article" date="2015" name="Nature">
        <title>rRNA introns, odd ribosomes, and small enigmatic genomes across a large radiation of phyla.</title>
        <authorList>
            <person name="Brown C.T."/>
            <person name="Hug L.A."/>
            <person name="Thomas B.C."/>
            <person name="Sharon I."/>
            <person name="Castelle C.J."/>
            <person name="Singh A."/>
            <person name="Wilkins M.J."/>
            <person name="Williams K.H."/>
            <person name="Banfield J.F."/>
        </authorList>
    </citation>
    <scope>NUCLEOTIDE SEQUENCE [LARGE SCALE GENOMIC DNA]</scope>
</reference>
<sequence>MKKNLIYITRNGQIKLAVNLKNKTIWLTQQQIAQLFCVDRSVITKHINNVFKEDELIEKSNVQKMHIAGSDKPVKYFSLDLILSVGYRVNSKQATQFRIWANKILKDYLIKGYIVNQKRLKEQAKYFHELQQAIKFIKIKSKANLLSGQAPKLIDLIDEFAQSFTLLSQYDQGKLKLHRFGKEIYKLEYLQIQQLIVEFRQNLIKKKEATTLVGQEISDQFQGIIKTIYQTFDGKELYVSLEEKAANLLYLIIKDHPFTDGNKRIASMLFVYFLAQNQYLYREDSEKKINDNTLVSLALLVAVSDPKDKEVMIKIITNLLK</sequence>
<dbReference type="PANTHER" id="PTHR35810:SF1">
    <property type="entry name" value="CYTOPLASMIC PROTEIN"/>
    <property type="match status" value="1"/>
</dbReference>
<dbReference type="Pfam" id="PF13310">
    <property type="entry name" value="Virulence_RhuM"/>
    <property type="match status" value="1"/>
</dbReference>
<dbReference type="InterPro" id="IPR053737">
    <property type="entry name" value="Type_II_TA_Toxin"/>
</dbReference>
<dbReference type="NCBIfam" id="TIGR01550">
    <property type="entry name" value="DOC_P1"/>
    <property type="match status" value="1"/>
</dbReference>
<dbReference type="GO" id="GO:0016301">
    <property type="term" value="F:kinase activity"/>
    <property type="evidence" value="ECO:0007669"/>
    <property type="project" value="InterPro"/>
</dbReference>
<comment type="caution">
    <text evidence="2">The sequence shown here is derived from an EMBL/GenBank/DDBJ whole genome shotgun (WGS) entry which is preliminary data.</text>
</comment>
<dbReference type="Proteomes" id="UP000034508">
    <property type="component" value="Unassembled WGS sequence"/>
</dbReference>
<accession>A0A0G0FLN6</accession>
<dbReference type="PROSITE" id="PS51459">
    <property type="entry name" value="FIDO"/>
    <property type="match status" value="1"/>
</dbReference>
<protein>
    <submittedName>
        <fullName evidence="2">Putative Death-on-curing family protein</fullName>
    </submittedName>
</protein>
<dbReference type="InterPro" id="IPR006440">
    <property type="entry name" value="Doc"/>
</dbReference>
<dbReference type="PANTHER" id="PTHR35810">
    <property type="entry name" value="CYTOPLASMIC PROTEIN-RELATED"/>
    <property type="match status" value="1"/>
</dbReference>
<dbReference type="PATRIC" id="fig|1618331.3.peg.127"/>
<dbReference type="EMBL" id="LBSM01000002">
    <property type="protein sequence ID" value="KKQ18702.1"/>
    <property type="molecule type" value="Genomic_DNA"/>
</dbReference>
<evidence type="ECO:0000313" key="2">
    <source>
        <dbReference type="EMBL" id="KKQ18702.1"/>
    </source>
</evidence>
<evidence type="ECO:0000313" key="3">
    <source>
        <dbReference type="Proteomes" id="UP000034508"/>
    </source>
</evidence>
<dbReference type="InterPro" id="IPR011204">
    <property type="entry name" value="Virulence_RhuM-like"/>
</dbReference>
<evidence type="ECO:0000259" key="1">
    <source>
        <dbReference type="PROSITE" id="PS51459"/>
    </source>
</evidence>
<dbReference type="AlphaFoldDB" id="A0A0G0FLN6"/>
<feature type="domain" description="Fido" evidence="1">
    <location>
        <begin position="169"/>
        <end position="318"/>
    </location>
</feature>